<name>A0ACB9MS89_9MYRT</name>
<dbReference type="Proteomes" id="UP001057402">
    <property type="component" value="Chromosome 9"/>
</dbReference>
<evidence type="ECO:0000313" key="1">
    <source>
        <dbReference type="EMBL" id="KAI4326289.1"/>
    </source>
</evidence>
<sequence>MELMTQEPSQKHKRRHYLMLVLALFGSCMMINDGILTPAISVLSASKGVERSLSDVLSKFYTSNKTELHVEKYVAVPSACAVQILLFTIQRCGTDKIGFLFAPVINSWLLFISGIGTYNIYRWNPEIIRAFSPAYMYRFMKNIHKHRWGSLGSVLLCIAGSEAMFADLGHFSKRSVAITFSCFVYPALVLSYAGQAAYISKNWRSKDFNHLLTSIPKHFRHAYVILSLLASAVGSQATITASFSIINQCLALGCFPRVKVIHTSEKIRGQVYIPDINWFLMILSLAVTVGFDDIKNIGYVTGMAVISGILITTCLMSLVIALYWEKSPALAVCFLVSFGFIEVVYLSACLCNFHLGSWYIILLSAMSLTVMLAWYYGTVKKYKFNLENRVSTEWLAGLGPGLGISRVPGIGFTHTDIVTGIPSFFSHFVTNIPAFHQILIFVSFKPMPLPYVAPEQRFLIGRVGSREHGIFRCIVRYGYRDHVRDTYDFEDEIISSIGEFISLEKHSYEDPTPTNGRMLVVGNTGSEGNALLVASTSCSIEVEPGKASCMAAATAASKKRKKVRFILPPEDVPNMEASVREELQKLVDARESGMTYILGKSHIVARKGSNPLKRFLIQVYVFLEKNSREPPLGLHIPQAALVEVGMISTI</sequence>
<keyword evidence="2" id="KW-1185">Reference proteome</keyword>
<gene>
    <name evidence="1" type="ORF">MLD38_031618</name>
</gene>
<protein>
    <submittedName>
        <fullName evidence="1">Uncharacterized protein</fullName>
    </submittedName>
</protein>
<evidence type="ECO:0000313" key="2">
    <source>
        <dbReference type="Proteomes" id="UP001057402"/>
    </source>
</evidence>
<reference evidence="2" key="1">
    <citation type="journal article" date="2023" name="Front. Plant Sci.">
        <title>Chromosomal-level genome assembly of Melastoma candidum provides insights into trichome evolution.</title>
        <authorList>
            <person name="Zhong Y."/>
            <person name="Wu W."/>
            <person name="Sun C."/>
            <person name="Zou P."/>
            <person name="Liu Y."/>
            <person name="Dai S."/>
            <person name="Zhou R."/>
        </authorList>
    </citation>
    <scope>NUCLEOTIDE SEQUENCE [LARGE SCALE GENOMIC DNA]</scope>
</reference>
<dbReference type="EMBL" id="CM042888">
    <property type="protein sequence ID" value="KAI4326289.1"/>
    <property type="molecule type" value="Genomic_DNA"/>
</dbReference>
<proteinExistence type="predicted"/>
<organism evidence="1 2">
    <name type="scientific">Melastoma candidum</name>
    <dbReference type="NCBI Taxonomy" id="119954"/>
    <lineage>
        <taxon>Eukaryota</taxon>
        <taxon>Viridiplantae</taxon>
        <taxon>Streptophyta</taxon>
        <taxon>Embryophyta</taxon>
        <taxon>Tracheophyta</taxon>
        <taxon>Spermatophyta</taxon>
        <taxon>Magnoliopsida</taxon>
        <taxon>eudicotyledons</taxon>
        <taxon>Gunneridae</taxon>
        <taxon>Pentapetalae</taxon>
        <taxon>rosids</taxon>
        <taxon>malvids</taxon>
        <taxon>Myrtales</taxon>
        <taxon>Melastomataceae</taxon>
        <taxon>Melastomatoideae</taxon>
        <taxon>Melastomateae</taxon>
        <taxon>Melastoma</taxon>
    </lineage>
</organism>
<comment type="caution">
    <text evidence="1">The sequence shown here is derived from an EMBL/GenBank/DDBJ whole genome shotgun (WGS) entry which is preliminary data.</text>
</comment>
<accession>A0ACB9MS89</accession>